<dbReference type="SMART" id="SM00060">
    <property type="entry name" value="FN3"/>
    <property type="match status" value="2"/>
</dbReference>
<dbReference type="PANTHER" id="PTHR24099">
    <property type="entry name" value="E3 UBIQUITIN-PROTEIN LIGASE TRIM36-RELATED"/>
    <property type="match status" value="1"/>
</dbReference>
<dbReference type="PaxDb" id="8355-A0A1L8I2W5"/>
<dbReference type="RefSeq" id="XP_018121007.1">
    <property type="nucleotide sequence ID" value="XM_018265518.2"/>
</dbReference>
<feature type="coiled-coil region" evidence="1">
    <location>
        <begin position="1025"/>
        <end position="1084"/>
    </location>
</feature>
<feature type="region of interest" description="Disordered" evidence="2">
    <location>
        <begin position="1176"/>
        <end position="1206"/>
    </location>
</feature>
<dbReference type="PRINTS" id="PR01407">
    <property type="entry name" value="BUTYPHLNCDUF"/>
</dbReference>
<dbReference type="Proteomes" id="UP000186698">
    <property type="component" value="Chromosome 1L"/>
</dbReference>
<feature type="region of interest" description="Disordered" evidence="2">
    <location>
        <begin position="176"/>
        <end position="213"/>
    </location>
</feature>
<reference evidence="4" key="1">
    <citation type="submission" date="2025-08" db="UniProtKB">
        <authorList>
            <consortium name="RefSeq"/>
        </authorList>
    </citation>
    <scope>IDENTIFICATION</scope>
    <source>
        <strain evidence="4">J_2021</strain>
        <tissue evidence="4">Erythrocytes</tissue>
    </source>
</reference>
<dbReference type="InterPro" id="IPR013320">
    <property type="entry name" value="ConA-like_dom_sf"/>
</dbReference>
<dbReference type="SUPFAM" id="SSF49899">
    <property type="entry name" value="Concanavalin A-like lectins/glucanases"/>
    <property type="match status" value="1"/>
</dbReference>
<dbReference type="SMART" id="SM00449">
    <property type="entry name" value="SPRY"/>
    <property type="match status" value="1"/>
</dbReference>
<dbReference type="InterPro" id="IPR003877">
    <property type="entry name" value="SPRY_dom"/>
</dbReference>
<evidence type="ECO:0000256" key="1">
    <source>
        <dbReference type="SAM" id="Coils"/>
    </source>
</evidence>
<dbReference type="Bgee" id="108718002">
    <property type="expression patterns" value="Expressed in muscle tissue and 3 other cell types or tissues"/>
</dbReference>
<evidence type="ECO:0000313" key="4">
    <source>
        <dbReference type="RefSeq" id="XP_018121007.1"/>
    </source>
</evidence>
<dbReference type="SUPFAM" id="SSF49265">
    <property type="entry name" value="Fibronectin type III"/>
    <property type="match status" value="1"/>
</dbReference>
<name>A0A1L8I2W5_XENLA</name>
<dbReference type="Xenbase" id="XB-GENE-17335103">
    <property type="gene designation" value="cmya5.L"/>
</dbReference>
<dbReference type="Pfam" id="PF00622">
    <property type="entry name" value="SPRY"/>
    <property type="match status" value="1"/>
</dbReference>
<dbReference type="OMA" id="WCLQCVP"/>
<dbReference type="OrthoDB" id="9949315at2759"/>
<dbReference type="InterPro" id="IPR003961">
    <property type="entry name" value="FN3_dom"/>
</dbReference>
<dbReference type="GeneID" id="108718002"/>
<feature type="region of interest" description="Disordered" evidence="2">
    <location>
        <begin position="291"/>
        <end position="340"/>
    </location>
</feature>
<organism evidence="3 4">
    <name type="scientific">Xenopus laevis</name>
    <name type="common">African clawed frog</name>
    <dbReference type="NCBI Taxonomy" id="8355"/>
    <lineage>
        <taxon>Eukaryota</taxon>
        <taxon>Metazoa</taxon>
        <taxon>Chordata</taxon>
        <taxon>Craniata</taxon>
        <taxon>Vertebrata</taxon>
        <taxon>Euteleostomi</taxon>
        <taxon>Amphibia</taxon>
        <taxon>Batrachia</taxon>
        <taxon>Anura</taxon>
        <taxon>Pipoidea</taxon>
        <taxon>Pipidae</taxon>
        <taxon>Xenopodinae</taxon>
        <taxon>Xenopus</taxon>
        <taxon>Xenopus</taxon>
    </lineage>
</organism>
<dbReference type="InterPro" id="IPR003879">
    <property type="entry name" value="Butyrophylin_SPRY"/>
</dbReference>
<evidence type="ECO:0000313" key="3">
    <source>
        <dbReference type="Proteomes" id="UP000186698"/>
    </source>
</evidence>
<dbReference type="CTD" id="108718002"/>
<feature type="compositionally biased region" description="Low complexity" evidence="2">
    <location>
        <begin position="186"/>
        <end position="195"/>
    </location>
</feature>
<dbReference type="Gene3D" id="2.60.40.10">
    <property type="entry name" value="Immunoglobulins"/>
    <property type="match status" value="2"/>
</dbReference>
<feature type="compositionally biased region" description="Basic and acidic residues" evidence="2">
    <location>
        <begin position="200"/>
        <end position="209"/>
    </location>
</feature>
<dbReference type="Gene3D" id="2.60.120.920">
    <property type="match status" value="1"/>
</dbReference>
<dbReference type="InterPro" id="IPR043136">
    <property type="entry name" value="B30.2/SPRY_sf"/>
</dbReference>
<dbReference type="PANTHER" id="PTHR24099:SF7">
    <property type="entry name" value="CARDIOMYOPATHY-ASSOCIATED PROTEIN 5"/>
    <property type="match status" value="1"/>
</dbReference>
<dbReference type="SUPFAM" id="SSF57845">
    <property type="entry name" value="B-box zinc-binding domain"/>
    <property type="match status" value="1"/>
</dbReference>
<dbReference type="InterPro" id="IPR001870">
    <property type="entry name" value="B30.2/SPRY"/>
</dbReference>
<dbReference type="PROSITE" id="PS50188">
    <property type="entry name" value="B302_SPRY"/>
    <property type="match status" value="1"/>
</dbReference>
<evidence type="ECO:0000256" key="2">
    <source>
        <dbReference type="SAM" id="MobiDB-lite"/>
    </source>
</evidence>
<dbReference type="Gene3D" id="3.30.160.60">
    <property type="entry name" value="Classic Zinc Finger"/>
    <property type="match status" value="1"/>
</dbReference>
<feature type="region of interest" description="Disordered" evidence="2">
    <location>
        <begin position="228"/>
        <end position="248"/>
    </location>
</feature>
<keyword evidence="1" id="KW-0175">Coiled coil</keyword>
<keyword evidence="3" id="KW-1185">Reference proteome</keyword>
<dbReference type="KEGG" id="xla:108718002"/>
<dbReference type="CDD" id="cd00063">
    <property type="entry name" value="FN3"/>
    <property type="match status" value="2"/>
</dbReference>
<proteinExistence type="predicted"/>
<dbReference type="AGR" id="Xenbase:XB-GENE-17335103"/>
<dbReference type="InterPro" id="IPR013783">
    <property type="entry name" value="Ig-like_fold"/>
</dbReference>
<evidence type="ECO:0000313" key="5">
    <source>
        <dbReference type="Xenbase" id="XB-GENE-17335103"/>
    </source>
</evidence>
<dbReference type="InterPro" id="IPR036116">
    <property type="entry name" value="FN3_sf"/>
</dbReference>
<sequence length="1561" mass="175208">MAVFNTECASAGYFGSPLSQGNRSHTRCLLLLRCQSLWDTQGADPKGEKARKGQHFGIMESLCPPDIERASTVSLGLEDEVSPDTVLDAGEAEELTQSLKEIVQAEDVKPRLQCLMASSSFSMLAVQCEDSGIHWETSSSRCSTPWASEASTTSDVFSLESSGSVPGKVIFIMDEGKFPRKKHRSSSSSGLPRQSSHSKRNADPSKRGPTDNMGEAFKQALEKAKDTVNTIKSPNLRNGNPASRSSLKKRATEMHPLLEDTMDSVPTAQILNPESKKDILQNPVLKEKISMTPTDVENPLPSSGENHSSTTGPSFTSLPTSPEKADDLMANNSSITSKRTRLERMNRPIVPRKALNSVSENIGNLLFPEGENTLANSELDQNTDELPDTQSHVFSIVSDGSEILNILAPELISTVDLEASDQMEDKLEYLDENPMLIPKQVCEMADILNETDESKKEQVLKVNTNHNENLKTSDQETVKPLKPNKVTTDVDYFEKFTLIDDKVPIESDFVKPDLKLEVGLAKVTTCGPYSENEMAVEDDLYLYGHLDESFYGVPKDNDFEEQEFNWQNSDVNQEDTTTQDIQSKISLFNEEEGTLEKSLFFPTSYPINPELLEEPPALAFLYKDLYEQAKGAKNKDDYDQSDVESTTSVATFHSRTSDDDGTGIYFEKYNLKDEIPVSDAKTYCKIKYDLPEISDYLQPESGVTPDINDYNTTSLNNDKTLGSEEFTDMQRESTCEVVPHYNELQQRTVEEDNIYVNSAIAVTDASESTILDISSTDQMHYKEDEIEEKDMSILTSEATVSLDDNNLEIPKSQVENKLPAIVHDKSKSVLDTSQEKTVLSSVNDESKQMLKTDFKETREERVVDKEIAPESAGEVKGLCIIQGEAEHNEEEPEISLQTPLGVIEEEEEDLGLQNTEETAESLGYIMVNKDDLPLRGKMTCKESQLLEQESEKEYDLIMALEQDAQKELEDLGFEVIEHEKSSADLSEETLQGDTKKTQGDTYCYSCKSPILAIDKIFGDHKDHDVTALDDVVNEMTNNLEDLLERLKESSMKTEDFVSRVESMFNDVERNHTESEKLLEEQNEKMTGKVTEQRTAKRENFEELKKMKLEYLYDQMVSFQQNVDTAREILEKAAKEIEEQDPILFLTSHDETNTRLISSTESTLSLEKMPSAFSLFEHHAGNSSGDQKQRHVPVPHTPDLKQQEPNSATSTTITIYWTMRQEDVIACFQVYCMEEPQGSHDENALLEEYRVTVNESFLILEDLEPDKCYSVWVMAVNDTGCSLPSDKAVFRTAPSTPIIKAEECTVCWDTAIVRWSTAHPESTESFTLEWCKQYPSEGEGLRSIAGIKDQQLKVSLQPNENYFFYVRAANVAGTSEQSEAALISTKGTRFHLLTDTAHPVLELSSDGTNISISEQSEITGIPLVLGEVLPARGCHYWEMTVAGCEGYSIGATFQPAREEYGLEHDSTSWCMQCCSTSTSYSYKFLHNEVFSEVRLTEPPDRIGILLDYRTGRLSFYNVPKRQILYTFRNKFQEASHPTFALETPGNLHLHTGIELPTFAKQS</sequence>
<accession>A0A1L8I2W5</accession>
<dbReference type="PROSITE" id="PS50853">
    <property type="entry name" value="FN3"/>
    <property type="match status" value="2"/>
</dbReference>
<protein>
    <submittedName>
        <fullName evidence="4">Cardiomyopathy-associated protein 5</fullName>
    </submittedName>
</protein>
<gene>
    <name evidence="4 5" type="primary">cmya5.L</name>
</gene>
<feature type="compositionally biased region" description="Polar residues" evidence="2">
    <location>
        <begin position="291"/>
        <end position="320"/>
    </location>
</feature>
<dbReference type="InterPro" id="IPR050617">
    <property type="entry name" value="E3_ligase_FN3/SPRY"/>
</dbReference>
<dbReference type="GO" id="GO:0005737">
    <property type="term" value="C:cytoplasm"/>
    <property type="evidence" value="ECO:0000318"/>
    <property type="project" value="GO_Central"/>
</dbReference>
<feature type="compositionally biased region" description="Polar residues" evidence="2">
    <location>
        <begin position="228"/>
        <end position="245"/>
    </location>
</feature>